<proteinExistence type="predicted"/>
<feature type="transmembrane region" description="Helical" evidence="5">
    <location>
        <begin position="127"/>
        <end position="150"/>
    </location>
</feature>
<feature type="transmembrane region" description="Helical" evidence="5">
    <location>
        <begin position="296"/>
        <end position="313"/>
    </location>
</feature>
<feature type="transmembrane region" description="Helical" evidence="5">
    <location>
        <begin position="21"/>
        <end position="38"/>
    </location>
</feature>
<keyword evidence="2 5" id="KW-0812">Transmembrane</keyword>
<feature type="transmembrane region" description="Helical" evidence="5">
    <location>
        <begin position="75"/>
        <end position="92"/>
    </location>
</feature>
<feature type="domain" description="HTTM-like" evidence="6">
    <location>
        <begin position="13"/>
        <end position="330"/>
    </location>
</feature>
<keyword evidence="3 5" id="KW-1133">Transmembrane helix</keyword>
<keyword evidence="4 5" id="KW-0472">Membrane</keyword>
<organism evidence="7 8">
    <name type="scientific">Catalinimonas alkaloidigena</name>
    <dbReference type="NCBI Taxonomy" id="1075417"/>
    <lineage>
        <taxon>Bacteria</taxon>
        <taxon>Pseudomonadati</taxon>
        <taxon>Bacteroidota</taxon>
        <taxon>Cytophagia</taxon>
        <taxon>Cytophagales</taxon>
        <taxon>Catalimonadaceae</taxon>
        <taxon>Catalinimonas</taxon>
    </lineage>
</organism>
<feature type="transmembrane region" description="Helical" evidence="5">
    <location>
        <begin position="268"/>
        <end position="289"/>
    </location>
</feature>
<evidence type="ECO:0000256" key="1">
    <source>
        <dbReference type="ARBA" id="ARBA00004127"/>
    </source>
</evidence>
<protein>
    <recommendedName>
        <fullName evidence="6">HTTM-like domain-containing protein</fullName>
    </recommendedName>
</protein>
<evidence type="ECO:0000259" key="6">
    <source>
        <dbReference type="SMART" id="SM00752"/>
    </source>
</evidence>
<reference evidence="7 8" key="1">
    <citation type="submission" date="2016-10" db="EMBL/GenBank/DDBJ databases">
        <authorList>
            <person name="de Groot N.N."/>
        </authorList>
    </citation>
    <scope>NUCLEOTIDE SEQUENCE [LARGE SCALE GENOMIC DNA]</scope>
    <source>
        <strain evidence="7 8">DSM 25186</strain>
    </source>
</reference>
<comment type="subcellular location">
    <subcellularLocation>
        <location evidence="1">Endomembrane system</location>
        <topology evidence="1">Multi-pass membrane protein</topology>
    </subcellularLocation>
</comment>
<dbReference type="GO" id="GO:0012505">
    <property type="term" value="C:endomembrane system"/>
    <property type="evidence" value="ECO:0007669"/>
    <property type="project" value="UniProtKB-SubCell"/>
</dbReference>
<evidence type="ECO:0000256" key="3">
    <source>
        <dbReference type="ARBA" id="ARBA00022989"/>
    </source>
</evidence>
<evidence type="ECO:0000313" key="8">
    <source>
        <dbReference type="Proteomes" id="UP000198510"/>
    </source>
</evidence>
<evidence type="ECO:0000256" key="2">
    <source>
        <dbReference type="ARBA" id="ARBA00022692"/>
    </source>
</evidence>
<evidence type="ECO:0000256" key="5">
    <source>
        <dbReference type="SAM" id="Phobius"/>
    </source>
</evidence>
<name>A0A1G8YDS0_9BACT</name>
<dbReference type="SMART" id="SM00752">
    <property type="entry name" value="HTTM"/>
    <property type="match status" value="1"/>
</dbReference>
<sequence length="359" mass="41370">MNTWKERLSNYFFSETRVNTLGILRFFLCIGIVRQVYARSRNMLNLELTDGTYDLPPIAHLLPFPSIENAAQFEIFYLLLTASLFMAAVGFLTRFNLIFSGLGSIYVSAILYSVGFFDHEMAPISQILLILAFAPGSLSFSVDRLLLYFFKKDVRQKTDVLTYFADMHASLWGKRLILLLLAVVYLSAGLSKFRYTGFKWLDGQTLGYYLSEEPRAANEDRQLFYGQNTITEEHKWKDGFGMHAHTYGNYQTSNFWNEVGLYLSDHPFLMMLLSIMAVSTELALFFIILGKWYQNALLVLAYMLHTGIGLLMGLDFGTYRILIIFLLDWELIFDFVLKKSALARRTFEGLVSLKLKYFS</sequence>
<dbReference type="EMBL" id="FNFO01000001">
    <property type="protein sequence ID" value="SDK00876.1"/>
    <property type="molecule type" value="Genomic_DNA"/>
</dbReference>
<feature type="transmembrane region" description="Helical" evidence="5">
    <location>
        <begin position="97"/>
        <end position="115"/>
    </location>
</feature>
<keyword evidence="8" id="KW-1185">Reference proteome</keyword>
<dbReference type="RefSeq" id="WP_089678865.1">
    <property type="nucleotide sequence ID" value="NZ_FNFO01000001.1"/>
</dbReference>
<evidence type="ECO:0000256" key="4">
    <source>
        <dbReference type="ARBA" id="ARBA00023136"/>
    </source>
</evidence>
<feature type="transmembrane region" description="Helical" evidence="5">
    <location>
        <begin position="171"/>
        <end position="190"/>
    </location>
</feature>
<accession>A0A1G8YDS0</accession>
<dbReference type="OrthoDB" id="981093at2"/>
<gene>
    <name evidence="7" type="ORF">SAMN05421823_101642</name>
</gene>
<dbReference type="AlphaFoldDB" id="A0A1G8YDS0"/>
<dbReference type="Proteomes" id="UP000198510">
    <property type="component" value="Unassembled WGS sequence"/>
</dbReference>
<dbReference type="InterPro" id="IPR011020">
    <property type="entry name" value="HTTM-like"/>
</dbReference>
<evidence type="ECO:0000313" key="7">
    <source>
        <dbReference type="EMBL" id="SDK00876.1"/>
    </source>
</evidence>